<sequence>MNTSHNHPDCLFCRIVRGEIPATVVYRNDHVVAFRDITPAAPQHVLIIPVKHIASLSELQPEDLDIAGHILLAARVVAEKTGVLFSGYRLVFNNGEDALQSVFHIHGHLIGGKKMGWPPFPGEAAQHG</sequence>
<dbReference type="KEGG" id="cli:Clim_2437"/>
<dbReference type="STRING" id="290315.Clim_2437"/>
<dbReference type="Proteomes" id="UP000008841">
    <property type="component" value="Chromosome"/>
</dbReference>
<feature type="domain" description="HIT" evidence="4">
    <location>
        <begin position="11"/>
        <end position="120"/>
    </location>
</feature>
<dbReference type="CDD" id="cd01276">
    <property type="entry name" value="PKCI_related"/>
    <property type="match status" value="1"/>
</dbReference>
<dbReference type="Pfam" id="PF01230">
    <property type="entry name" value="HIT"/>
    <property type="match status" value="1"/>
</dbReference>
<evidence type="ECO:0000256" key="1">
    <source>
        <dbReference type="PIRSR" id="PIRSR601310-1"/>
    </source>
</evidence>
<feature type="active site" description="Tele-AMP-histidine intermediate" evidence="1">
    <location>
        <position position="106"/>
    </location>
</feature>
<gene>
    <name evidence="5" type="ordered locus">Clim_2437</name>
</gene>
<dbReference type="PRINTS" id="PR00332">
    <property type="entry name" value="HISTRIAD"/>
</dbReference>
<name>B3EIE6_CHLL2</name>
<evidence type="ECO:0000313" key="5">
    <source>
        <dbReference type="EMBL" id="ACD91458.1"/>
    </source>
</evidence>
<evidence type="ECO:0000259" key="4">
    <source>
        <dbReference type="PROSITE" id="PS51084"/>
    </source>
</evidence>
<evidence type="ECO:0000256" key="3">
    <source>
        <dbReference type="PROSITE-ProRule" id="PRU00464"/>
    </source>
</evidence>
<dbReference type="GO" id="GO:0003824">
    <property type="term" value="F:catalytic activity"/>
    <property type="evidence" value="ECO:0007669"/>
    <property type="project" value="InterPro"/>
</dbReference>
<dbReference type="InterPro" id="IPR011146">
    <property type="entry name" value="HIT-like"/>
</dbReference>
<dbReference type="RefSeq" id="WP_012467323.1">
    <property type="nucleotide sequence ID" value="NC_010803.1"/>
</dbReference>
<dbReference type="InterPro" id="IPR036265">
    <property type="entry name" value="HIT-like_sf"/>
</dbReference>
<accession>B3EIE6</accession>
<evidence type="ECO:0000256" key="2">
    <source>
        <dbReference type="PIRSR" id="PIRSR601310-3"/>
    </source>
</evidence>
<evidence type="ECO:0000313" key="6">
    <source>
        <dbReference type="Proteomes" id="UP000008841"/>
    </source>
</evidence>
<reference evidence="5 6" key="1">
    <citation type="submission" date="2008-05" db="EMBL/GenBank/DDBJ databases">
        <title>Complete sequence of Chlorobium limicola DSM 245.</title>
        <authorList>
            <consortium name="US DOE Joint Genome Institute"/>
            <person name="Lucas S."/>
            <person name="Copeland A."/>
            <person name="Lapidus A."/>
            <person name="Glavina del Rio T."/>
            <person name="Dalin E."/>
            <person name="Tice H."/>
            <person name="Bruce D."/>
            <person name="Goodwin L."/>
            <person name="Pitluck S."/>
            <person name="Schmutz J."/>
            <person name="Larimer F."/>
            <person name="Land M."/>
            <person name="Hauser L."/>
            <person name="Kyrpides N."/>
            <person name="Ovchinnikova G."/>
            <person name="Zhao F."/>
            <person name="Li T."/>
            <person name="Liu Z."/>
            <person name="Overmann J."/>
            <person name="Bryant D.A."/>
            <person name="Richardson P."/>
        </authorList>
    </citation>
    <scope>NUCLEOTIDE SEQUENCE [LARGE SCALE GENOMIC DNA]</scope>
    <source>
        <strain evidence="6">DSM 245 / NBRC 103803 / 6330</strain>
    </source>
</reference>
<dbReference type="OrthoDB" id="9784774at2"/>
<dbReference type="PROSITE" id="PS51084">
    <property type="entry name" value="HIT_2"/>
    <property type="match status" value="1"/>
</dbReference>
<protein>
    <submittedName>
        <fullName evidence="5">Histidine triad (HIT) protein</fullName>
    </submittedName>
</protein>
<organism evidence="5 6">
    <name type="scientific">Chlorobium limicola (strain DSM 245 / NBRC 103803 / 6330)</name>
    <dbReference type="NCBI Taxonomy" id="290315"/>
    <lineage>
        <taxon>Bacteria</taxon>
        <taxon>Pseudomonadati</taxon>
        <taxon>Chlorobiota</taxon>
        <taxon>Chlorobiia</taxon>
        <taxon>Chlorobiales</taxon>
        <taxon>Chlorobiaceae</taxon>
        <taxon>Chlorobium/Pelodictyon group</taxon>
        <taxon>Chlorobium</taxon>
    </lineage>
</organism>
<dbReference type="EMBL" id="CP001097">
    <property type="protein sequence ID" value="ACD91458.1"/>
    <property type="molecule type" value="Genomic_DNA"/>
</dbReference>
<dbReference type="HOGENOM" id="CLU_056776_8_1_10"/>
<dbReference type="PANTHER" id="PTHR23089">
    <property type="entry name" value="HISTIDINE TRIAD HIT PROTEIN"/>
    <property type="match status" value="1"/>
</dbReference>
<proteinExistence type="predicted"/>
<dbReference type="Gene3D" id="3.30.428.10">
    <property type="entry name" value="HIT-like"/>
    <property type="match status" value="1"/>
</dbReference>
<dbReference type="InterPro" id="IPR001310">
    <property type="entry name" value="Histidine_triad_HIT"/>
</dbReference>
<dbReference type="AlphaFoldDB" id="B3EIE6"/>
<feature type="short sequence motif" description="Histidine triad motif" evidence="2 3">
    <location>
        <begin position="104"/>
        <end position="108"/>
    </location>
</feature>
<dbReference type="eggNOG" id="COG0537">
    <property type="taxonomic scope" value="Bacteria"/>
</dbReference>
<dbReference type="SUPFAM" id="SSF54197">
    <property type="entry name" value="HIT-like"/>
    <property type="match status" value="1"/>
</dbReference>